<evidence type="ECO:0000256" key="4">
    <source>
        <dbReference type="RuleBase" id="RU362026"/>
    </source>
</evidence>
<dbReference type="SUPFAM" id="SSF110849">
    <property type="entry name" value="ParB/Sulfiredoxin"/>
    <property type="match status" value="1"/>
</dbReference>
<dbReference type="Proteomes" id="UP000185192">
    <property type="component" value="Unassembled WGS sequence"/>
</dbReference>
<dbReference type="AlphaFoldDB" id="A0A1N6DA98"/>
<dbReference type="GO" id="GO:0003677">
    <property type="term" value="F:DNA binding"/>
    <property type="evidence" value="ECO:0007669"/>
    <property type="project" value="InterPro"/>
</dbReference>
<dbReference type="GO" id="GO:0032259">
    <property type="term" value="P:methylation"/>
    <property type="evidence" value="ECO:0007669"/>
    <property type="project" value="UniProtKB-KW"/>
</dbReference>
<dbReference type="Gene3D" id="3.40.50.150">
    <property type="entry name" value="Vaccinia Virus protein VP39"/>
    <property type="match status" value="1"/>
</dbReference>
<reference evidence="7" key="1">
    <citation type="submission" date="2016-11" db="EMBL/GenBank/DDBJ databases">
        <authorList>
            <person name="Varghese N."/>
            <person name="Submissions S."/>
        </authorList>
    </citation>
    <scope>NUCLEOTIDE SEQUENCE [LARGE SCALE GENOMIC DNA]</scope>
    <source>
        <strain evidence="7">DSM 22363</strain>
    </source>
</reference>
<dbReference type="InterPro" id="IPR029063">
    <property type="entry name" value="SAM-dependent_MTases_sf"/>
</dbReference>
<evidence type="ECO:0000259" key="5">
    <source>
        <dbReference type="SMART" id="SM00470"/>
    </source>
</evidence>
<dbReference type="STRING" id="1123272.SAMN02745824_1753"/>
<sequence>MNDLEVTYLTPDEIKPRVHAYRKHSDHQINLIAKSIQTNGMIDPLLVDANNRIVCGEAVIEAAKKIRLNRVPVIRIEHLSEAKLRAYGLAANKLAELSGYDEDILALELADINQLLDDPDLTDLGFETADLDRIMGLTVVEAERVAALPVNIDSANIVTKPGDLWGLGKHKLYCGDAKDETSYARLMGEDRAQLTPADVPYNVRVADISGLGKHKHKEFIEGSGELSSNEFARFLTLSMRLMRGYSADGSLHMVFMSWPHLLELLRAGKIVFDELKNIITWVKSNGGMGSLYRSQTEFVALFKNGTAPHVNNIELGRHGRNRSNAWHYDGLNSFVADRDELLAMHPTIKPLEMIKDAILDCSNQNDIILDPFVGSGTTIVACEQVRRRCRAIELDPLYVDASLRRFIQVTGVEPTHLPSGQSFSEREAAVPQPILESSMEVAN</sequence>
<keyword evidence="1 6" id="KW-0489">Methyltransferase</keyword>
<dbReference type="GO" id="GO:0009007">
    <property type="term" value="F:site-specific DNA-methyltransferase (adenine-specific) activity"/>
    <property type="evidence" value="ECO:0007669"/>
    <property type="project" value="UniProtKB-EC"/>
</dbReference>
<dbReference type="InterPro" id="IPR015840">
    <property type="entry name" value="DNA_MeTrfase_ParB"/>
</dbReference>
<keyword evidence="7" id="KW-1185">Reference proteome</keyword>
<evidence type="ECO:0000313" key="7">
    <source>
        <dbReference type="Proteomes" id="UP000185192"/>
    </source>
</evidence>
<dbReference type="Pfam" id="PF02195">
    <property type="entry name" value="ParB_N"/>
    <property type="match status" value="1"/>
</dbReference>
<dbReference type="InterPro" id="IPR001091">
    <property type="entry name" value="RM_Methyltransferase"/>
</dbReference>
<dbReference type="EMBL" id="FSQW01000001">
    <property type="protein sequence ID" value="SIN67730.1"/>
    <property type="molecule type" value="Genomic_DNA"/>
</dbReference>
<dbReference type="PRINTS" id="PR00508">
    <property type="entry name" value="S21N4MTFRASE"/>
</dbReference>
<name>A0A1N6DA98_9SPHN</name>
<dbReference type="InterPro" id="IPR002941">
    <property type="entry name" value="DNA_methylase_N4/N6"/>
</dbReference>
<accession>A0A1N6DA98</accession>
<dbReference type="Pfam" id="PF01555">
    <property type="entry name" value="N6_N4_Mtase"/>
    <property type="match status" value="1"/>
</dbReference>
<dbReference type="InterPro" id="IPR036086">
    <property type="entry name" value="ParB/Sulfiredoxin_sf"/>
</dbReference>
<dbReference type="RefSeq" id="WP_159437076.1">
    <property type="nucleotide sequence ID" value="NZ_FSQW01000001.1"/>
</dbReference>
<proteinExistence type="inferred from homology"/>
<feature type="domain" description="ParB-like N-terminal" evidence="5">
    <location>
        <begin position="7"/>
        <end position="93"/>
    </location>
</feature>
<evidence type="ECO:0000256" key="3">
    <source>
        <dbReference type="ARBA" id="ARBA00047942"/>
    </source>
</evidence>
<dbReference type="CDD" id="cd16403">
    <property type="entry name" value="ParB_N_like_MT"/>
    <property type="match status" value="1"/>
</dbReference>
<dbReference type="OrthoDB" id="7806498at2"/>
<dbReference type="SMART" id="SM00470">
    <property type="entry name" value="ParB"/>
    <property type="match status" value="1"/>
</dbReference>
<evidence type="ECO:0000256" key="2">
    <source>
        <dbReference type="ARBA" id="ARBA00022679"/>
    </source>
</evidence>
<organism evidence="6 7">
    <name type="scientific">Parasphingorhabdus marina DSM 22363</name>
    <dbReference type="NCBI Taxonomy" id="1123272"/>
    <lineage>
        <taxon>Bacteria</taxon>
        <taxon>Pseudomonadati</taxon>
        <taxon>Pseudomonadota</taxon>
        <taxon>Alphaproteobacteria</taxon>
        <taxon>Sphingomonadales</taxon>
        <taxon>Sphingomonadaceae</taxon>
        <taxon>Parasphingorhabdus</taxon>
    </lineage>
</organism>
<comment type="similarity">
    <text evidence="4">Belongs to the N(4)/N(6)-methyltransferase family.</text>
</comment>
<dbReference type="InterPro" id="IPR003115">
    <property type="entry name" value="ParB_N"/>
</dbReference>
<comment type="catalytic activity">
    <reaction evidence="3">
        <text>a 2'-deoxyadenosine in DNA + S-adenosyl-L-methionine = an N(6)-methyl-2'-deoxyadenosine in DNA + S-adenosyl-L-homocysteine + H(+)</text>
        <dbReference type="Rhea" id="RHEA:15197"/>
        <dbReference type="Rhea" id="RHEA-COMP:12418"/>
        <dbReference type="Rhea" id="RHEA-COMP:12419"/>
        <dbReference type="ChEBI" id="CHEBI:15378"/>
        <dbReference type="ChEBI" id="CHEBI:57856"/>
        <dbReference type="ChEBI" id="CHEBI:59789"/>
        <dbReference type="ChEBI" id="CHEBI:90615"/>
        <dbReference type="ChEBI" id="CHEBI:90616"/>
        <dbReference type="EC" id="2.1.1.72"/>
    </reaction>
</comment>
<evidence type="ECO:0000256" key="1">
    <source>
        <dbReference type="ARBA" id="ARBA00022603"/>
    </source>
</evidence>
<dbReference type="GO" id="GO:0008170">
    <property type="term" value="F:N-methyltransferase activity"/>
    <property type="evidence" value="ECO:0007669"/>
    <property type="project" value="InterPro"/>
</dbReference>
<keyword evidence="2" id="KW-0808">Transferase</keyword>
<dbReference type="SUPFAM" id="SSF53335">
    <property type="entry name" value="S-adenosyl-L-methionine-dependent methyltransferases"/>
    <property type="match status" value="1"/>
</dbReference>
<protein>
    <recommendedName>
        <fullName evidence="4">Methyltransferase</fullName>
        <ecNumber evidence="4">2.1.1.-</ecNumber>
    </recommendedName>
</protein>
<dbReference type="EC" id="2.1.1.-" evidence="4"/>
<dbReference type="Gene3D" id="3.90.1530.10">
    <property type="entry name" value="Conserved hypothetical protein from pyrococcus furiosus pfu- 392566-001, ParB domain"/>
    <property type="match status" value="1"/>
</dbReference>
<dbReference type="PIRSF" id="PIRSF036758">
    <property type="entry name" value="Aden_M_ParB"/>
    <property type="match status" value="1"/>
</dbReference>
<evidence type="ECO:0000313" key="6">
    <source>
        <dbReference type="EMBL" id="SIN67730.1"/>
    </source>
</evidence>
<gene>
    <name evidence="6" type="ORF">SAMN02745824_1753</name>
</gene>